<evidence type="ECO:0000256" key="4">
    <source>
        <dbReference type="ARBA" id="ARBA00022777"/>
    </source>
</evidence>
<dbReference type="EC" id="2.7.13.3" evidence="2"/>
<feature type="transmembrane region" description="Helical" evidence="6">
    <location>
        <begin position="145"/>
        <end position="162"/>
    </location>
</feature>
<dbReference type="Proteomes" id="UP001143480">
    <property type="component" value="Unassembled WGS sequence"/>
</dbReference>
<dbReference type="Pfam" id="PF02518">
    <property type="entry name" value="HATPase_c"/>
    <property type="match status" value="1"/>
</dbReference>
<evidence type="ECO:0000256" key="6">
    <source>
        <dbReference type="SAM" id="Phobius"/>
    </source>
</evidence>
<dbReference type="InterPro" id="IPR050482">
    <property type="entry name" value="Sensor_HK_TwoCompSys"/>
</dbReference>
<feature type="transmembrane region" description="Helical" evidence="6">
    <location>
        <begin position="38"/>
        <end position="55"/>
    </location>
</feature>
<dbReference type="PANTHER" id="PTHR24421:SF10">
    <property type="entry name" value="NITRATE_NITRITE SENSOR PROTEIN NARQ"/>
    <property type="match status" value="1"/>
</dbReference>
<feature type="domain" description="Histidine kinase/HSP90-like ATPase" evidence="7">
    <location>
        <begin position="266"/>
        <end position="353"/>
    </location>
</feature>
<dbReference type="GO" id="GO:0004673">
    <property type="term" value="F:protein histidine kinase activity"/>
    <property type="evidence" value="ECO:0007669"/>
    <property type="project" value="UniProtKB-EC"/>
</dbReference>
<organism evidence="8 9">
    <name type="scientific">Dactylosporangium matsuzakiense</name>
    <dbReference type="NCBI Taxonomy" id="53360"/>
    <lineage>
        <taxon>Bacteria</taxon>
        <taxon>Bacillati</taxon>
        <taxon>Actinomycetota</taxon>
        <taxon>Actinomycetes</taxon>
        <taxon>Micromonosporales</taxon>
        <taxon>Micromonosporaceae</taxon>
        <taxon>Dactylosporangium</taxon>
    </lineage>
</organism>
<protein>
    <recommendedName>
        <fullName evidence="2">histidine kinase</fullName>
        <ecNumber evidence="2">2.7.13.3</ecNumber>
    </recommendedName>
</protein>
<keyword evidence="6" id="KW-0472">Membrane</keyword>
<comment type="caution">
    <text evidence="8">The sequence shown here is derived from an EMBL/GenBank/DDBJ whole genome shotgun (WGS) entry which is preliminary data.</text>
</comment>
<dbReference type="EMBL" id="BSFP01000072">
    <property type="protein sequence ID" value="GLL06397.1"/>
    <property type="molecule type" value="Genomic_DNA"/>
</dbReference>
<reference evidence="8" key="2">
    <citation type="submission" date="2023-01" db="EMBL/GenBank/DDBJ databases">
        <authorList>
            <person name="Sun Q."/>
            <person name="Evtushenko L."/>
        </authorList>
    </citation>
    <scope>NUCLEOTIDE SEQUENCE</scope>
    <source>
        <strain evidence="8">VKM Ac-1321</strain>
    </source>
</reference>
<dbReference type="PANTHER" id="PTHR24421">
    <property type="entry name" value="NITRATE/NITRITE SENSOR PROTEIN NARX-RELATED"/>
    <property type="match status" value="1"/>
</dbReference>
<keyword evidence="3" id="KW-0808">Transferase</keyword>
<dbReference type="InterPro" id="IPR003594">
    <property type="entry name" value="HATPase_dom"/>
</dbReference>
<evidence type="ECO:0000256" key="3">
    <source>
        <dbReference type="ARBA" id="ARBA00022679"/>
    </source>
</evidence>
<keyword evidence="6" id="KW-1133">Transmembrane helix</keyword>
<evidence type="ECO:0000256" key="5">
    <source>
        <dbReference type="ARBA" id="ARBA00023012"/>
    </source>
</evidence>
<comment type="catalytic activity">
    <reaction evidence="1">
        <text>ATP + protein L-histidine = ADP + protein N-phospho-L-histidine.</text>
        <dbReference type="EC" id="2.7.13.3"/>
    </reaction>
</comment>
<reference evidence="8" key="1">
    <citation type="journal article" date="2014" name="Int. J. Syst. Evol. Microbiol.">
        <title>Complete genome sequence of Corynebacterium casei LMG S-19264T (=DSM 44701T), isolated from a smear-ripened cheese.</title>
        <authorList>
            <consortium name="US DOE Joint Genome Institute (JGI-PGF)"/>
            <person name="Walter F."/>
            <person name="Albersmeier A."/>
            <person name="Kalinowski J."/>
            <person name="Ruckert C."/>
        </authorList>
    </citation>
    <scope>NUCLEOTIDE SEQUENCE</scope>
    <source>
        <strain evidence="8">VKM Ac-1321</strain>
    </source>
</reference>
<evidence type="ECO:0000313" key="8">
    <source>
        <dbReference type="EMBL" id="GLL06397.1"/>
    </source>
</evidence>
<dbReference type="Gene3D" id="3.30.565.10">
    <property type="entry name" value="Histidine kinase-like ATPase, C-terminal domain"/>
    <property type="match status" value="1"/>
</dbReference>
<accession>A0A9W6KSH1</accession>
<keyword evidence="9" id="KW-1185">Reference proteome</keyword>
<evidence type="ECO:0000259" key="7">
    <source>
        <dbReference type="Pfam" id="PF02518"/>
    </source>
</evidence>
<feature type="transmembrane region" description="Helical" evidence="6">
    <location>
        <begin position="61"/>
        <end position="80"/>
    </location>
</feature>
<keyword evidence="5" id="KW-0902">Two-component regulatory system</keyword>
<name>A0A9W6KSH1_9ACTN</name>
<keyword evidence="4" id="KW-0418">Kinase</keyword>
<dbReference type="CDD" id="cd16917">
    <property type="entry name" value="HATPase_UhpB-NarQ-NarX-like"/>
    <property type="match status" value="1"/>
</dbReference>
<dbReference type="GO" id="GO:0000160">
    <property type="term" value="P:phosphorelay signal transduction system"/>
    <property type="evidence" value="ECO:0007669"/>
    <property type="project" value="UniProtKB-KW"/>
</dbReference>
<proteinExistence type="predicted"/>
<keyword evidence="6" id="KW-0812">Transmembrane</keyword>
<feature type="transmembrane region" description="Helical" evidence="6">
    <location>
        <begin position="87"/>
        <end position="106"/>
    </location>
</feature>
<gene>
    <name evidence="8" type="ORF">GCM10017581_081470</name>
</gene>
<feature type="transmembrane region" description="Helical" evidence="6">
    <location>
        <begin position="112"/>
        <end position="133"/>
    </location>
</feature>
<evidence type="ECO:0000313" key="9">
    <source>
        <dbReference type="Proteomes" id="UP001143480"/>
    </source>
</evidence>
<evidence type="ECO:0000256" key="1">
    <source>
        <dbReference type="ARBA" id="ARBA00000085"/>
    </source>
</evidence>
<dbReference type="SUPFAM" id="SSF55874">
    <property type="entry name" value="ATPase domain of HSP90 chaperone/DNA topoisomerase II/histidine kinase"/>
    <property type="match status" value="1"/>
</dbReference>
<sequence>MATVRAWAVRQWPVAVGLGVLLIGDVVSVRWRDVPGQGWVWPGAVALCVLAIAAWRWPVGAGVAGGALLIGWSTVLRLAGAQVVPELGTLLAVEVGAVAWLMVVAVRRESVVVASAAVASLVTGGVAAQWLRVEPSAGAPMHDRLLSAALLLCVCVMAGRFLRNRDAEQARAVRAAVAAARERERLGLARELQEVIAQHTPPDNAEAQAALQCLTATLRGGDAGEAPRVRATDDLVADLKSATHGGGTPVALDVDLAEPVPAAVSTTVLRLVQESVANARRHAAGARRIEAKVRAGDGLIRVEVSDDGRPTTAKTSGFGLIGLRERVHLLGGEFSAGRTPEGGWLTAAELPLREPEPDVP</sequence>
<evidence type="ECO:0000256" key="2">
    <source>
        <dbReference type="ARBA" id="ARBA00012438"/>
    </source>
</evidence>
<dbReference type="InterPro" id="IPR036890">
    <property type="entry name" value="HATPase_C_sf"/>
</dbReference>
<dbReference type="AlphaFoldDB" id="A0A9W6KSH1"/>
<feature type="transmembrane region" description="Helical" evidence="6">
    <location>
        <begin position="12"/>
        <end position="31"/>
    </location>
</feature>